<feature type="transmembrane region" description="Helical" evidence="8">
    <location>
        <begin position="294"/>
        <end position="319"/>
    </location>
</feature>
<dbReference type="KEGG" id="wdi:H9L19_00925"/>
<evidence type="ECO:0000256" key="1">
    <source>
        <dbReference type="ARBA" id="ARBA00004127"/>
    </source>
</evidence>
<sequence>MKWDGLRYGGFIVLLLVAGILLLGSSASMHPEMIGMAILSFTFGLRHAFDIDHIAAIDNMTRKMLNDGKNTRGVGFNFSFGHSLVVILMTVATVLFVSWAKNTMPVLQAIGGQIGTVVAAVMLIGLSIMNSFILATIWQNFQWLRQHPGEKQPETQTKIYQLFERLLNLIQYNWQVMLVGFLFGLGFDTATQIAVLSTSATATGAGVAWYGALAFPLLFTAGMCLMDTLDGFFMSGAYSWIFSSAYRKVYFNLIITSISILAAGFIGLVDLIQAVKSIFNWRNPLTDWASHLDFNTMGFVLVFIFGLTWGTALLIWHVFGLSQHETQRGTNII</sequence>
<keyword evidence="4" id="KW-0533">Nickel</keyword>
<comment type="similarity">
    <text evidence="2 8">Belongs to the NiCoT transporter (TC 2.A.52) family.</text>
</comment>
<feature type="transmembrane region" description="Helical" evidence="8">
    <location>
        <begin position="6"/>
        <end position="24"/>
    </location>
</feature>
<evidence type="ECO:0000256" key="2">
    <source>
        <dbReference type="ARBA" id="ARBA00010892"/>
    </source>
</evidence>
<dbReference type="InterPro" id="IPR004688">
    <property type="entry name" value="Ni/Co_transpt"/>
</dbReference>
<comment type="subcellular location">
    <subcellularLocation>
        <location evidence="8">Cell membrane</location>
        <topology evidence="8">Multi-pass membrane protein</topology>
    </subcellularLocation>
    <subcellularLocation>
        <location evidence="1">Endomembrane system</location>
        <topology evidence="1">Multi-pass membrane protein</topology>
    </subcellularLocation>
</comment>
<evidence type="ECO:0000256" key="6">
    <source>
        <dbReference type="ARBA" id="ARBA00022989"/>
    </source>
</evidence>
<feature type="transmembrane region" description="Helical" evidence="8">
    <location>
        <begin position="166"/>
        <end position="187"/>
    </location>
</feature>
<dbReference type="RefSeq" id="WP_187529334.1">
    <property type="nucleotide sequence ID" value="NZ_CP060724.1"/>
</dbReference>
<evidence type="ECO:0000256" key="5">
    <source>
        <dbReference type="ARBA" id="ARBA00022692"/>
    </source>
</evidence>
<dbReference type="GO" id="GO:0005886">
    <property type="term" value="C:plasma membrane"/>
    <property type="evidence" value="ECO:0007669"/>
    <property type="project" value="UniProtKB-SubCell"/>
</dbReference>
<evidence type="ECO:0000256" key="3">
    <source>
        <dbReference type="ARBA" id="ARBA00022448"/>
    </source>
</evidence>
<dbReference type="Pfam" id="PF03824">
    <property type="entry name" value="NicO"/>
    <property type="match status" value="1"/>
</dbReference>
<dbReference type="GO" id="GO:0012505">
    <property type="term" value="C:endomembrane system"/>
    <property type="evidence" value="ECO:0007669"/>
    <property type="project" value="UniProtKB-SubCell"/>
</dbReference>
<evidence type="ECO:0000256" key="7">
    <source>
        <dbReference type="ARBA" id="ARBA00023136"/>
    </source>
</evidence>
<keyword evidence="6 8" id="KW-1133">Transmembrane helix</keyword>
<dbReference type="InterPro" id="IPR011541">
    <property type="entry name" value="Ni/Co_transpt_high_affinity"/>
</dbReference>
<evidence type="ECO:0000256" key="4">
    <source>
        <dbReference type="ARBA" id="ARBA00022596"/>
    </source>
</evidence>
<keyword evidence="5 8" id="KW-0812">Transmembrane</keyword>
<dbReference type="PANTHER" id="PTHR31611:SF0">
    <property type="entry name" value="HIGH-AFFINITY NICKEL TRANSPORT PROTEIN NIC1"/>
    <property type="match status" value="1"/>
</dbReference>
<dbReference type="Proteomes" id="UP000515800">
    <property type="component" value="Chromosome"/>
</dbReference>
<evidence type="ECO:0000256" key="8">
    <source>
        <dbReference type="RuleBase" id="RU362101"/>
    </source>
</evidence>
<dbReference type="AlphaFoldDB" id="A0A7G9T5X6"/>
<dbReference type="PANTHER" id="PTHR31611">
    <property type="entry name" value="HIGH-AFFINITY NICKEL TRANSPORT PROTEIN NIC1"/>
    <property type="match status" value="1"/>
</dbReference>
<organism evidence="9 10">
    <name type="scientific">Weissella diestrammenae</name>
    <dbReference type="NCBI Taxonomy" id="1162633"/>
    <lineage>
        <taxon>Bacteria</taxon>
        <taxon>Bacillati</taxon>
        <taxon>Bacillota</taxon>
        <taxon>Bacilli</taxon>
        <taxon>Lactobacillales</taxon>
        <taxon>Lactobacillaceae</taxon>
        <taxon>Weissella</taxon>
    </lineage>
</organism>
<name>A0A7G9T5X6_9LACO</name>
<keyword evidence="3 8" id="KW-0813">Transport</keyword>
<accession>A0A7G9T5X6</accession>
<protein>
    <recommendedName>
        <fullName evidence="8">Nickel/cobalt efflux system</fullName>
    </recommendedName>
</protein>
<gene>
    <name evidence="9" type="ORF">H9L19_00925</name>
</gene>
<feature type="transmembrane region" description="Helical" evidence="8">
    <location>
        <begin position="249"/>
        <end position="274"/>
    </location>
</feature>
<keyword evidence="10" id="KW-1185">Reference proteome</keyword>
<proteinExistence type="inferred from homology"/>
<dbReference type="GO" id="GO:0015099">
    <property type="term" value="F:nickel cation transmembrane transporter activity"/>
    <property type="evidence" value="ECO:0007669"/>
    <property type="project" value="UniProtKB-UniRule"/>
</dbReference>
<keyword evidence="7 8" id="KW-0472">Membrane</keyword>
<evidence type="ECO:0000313" key="9">
    <source>
        <dbReference type="EMBL" id="QNN75501.1"/>
    </source>
</evidence>
<feature type="transmembrane region" description="Helical" evidence="8">
    <location>
        <begin position="207"/>
        <end position="229"/>
    </location>
</feature>
<feature type="transmembrane region" description="Helical" evidence="8">
    <location>
        <begin position="117"/>
        <end position="138"/>
    </location>
</feature>
<feature type="transmembrane region" description="Helical" evidence="8">
    <location>
        <begin position="74"/>
        <end position="97"/>
    </location>
</feature>
<reference evidence="9 10" key="1">
    <citation type="submission" date="2020-08" db="EMBL/GenBank/DDBJ databases">
        <title>Genome sequence of Weissella diestrammenae KACC 16890T.</title>
        <authorList>
            <person name="Hyun D.-W."/>
            <person name="Bae J.-W."/>
        </authorList>
    </citation>
    <scope>NUCLEOTIDE SEQUENCE [LARGE SCALE GENOMIC DNA]</scope>
    <source>
        <strain evidence="9 10">KACC 16890</strain>
    </source>
</reference>
<dbReference type="EMBL" id="CP060724">
    <property type="protein sequence ID" value="QNN75501.1"/>
    <property type="molecule type" value="Genomic_DNA"/>
</dbReference>
<evidence type="ECO:0000313" key="10">
    <source>
        <dbReference type="Proteomes" id="UP000515800"/>
    </source>
</evidence>